<dbReference type="InterPro" id="IPR011009">
    <property type="entry name" value="Kinase-like_dom_sf"/>
</dbReference>
<dbReference type="EMBL" id="MU003694">
    <property type="protein sequence ID" value="KAF2814733.1"/>
    <property type="molecule type" value="Genomic_DNA"/>
</dbReference>
<dbReference type="PANTHER" id="PTHR44167:SF24">
    <property type="entry name" value="SERINE_THREONINE-PROTEIN KINASE CHK2"/>
    <property type="match status" value="1"/>
</dbReference>
<dbReference type="PROSITE" id="PS00108">
    <property type="entry name" value="PROTEIN_KINASE_ST"/>
    <property type="match status" value="1"/>
</dbReference>
<dbReference type="InterPro" id="IPR000719">
    <property type="entry name" value="Prot_kinase_dom"/>
</dbReference>
<dbReference type="CDD" id="cd00180">
    <property type="entry name" value="PKc"/>
    <property type="match status" value="1"/>
</dbReference>
<accession>A0A6A6Z239</accession>
<dbReference type="GO" id="GO:0005737">
    <property type="term" value="C:cytoplasm"/>
    <property type="evidence" value="ECO:0007669"/>
    <property type="project" value="TreeGrafter"/>
</dbReference>
<dbReference type="Pfam" id="PF00069">
    <property type="entry name" value="Pkinase"/>
    <property type="match status" value="1"/>
</dbReference>
<dbReference type="GO" id="GO:0005634">
    <property type="term" value="C:nucleus"/>
    <property type="evidence" value="ECO:0007669"/>
    <property type="project" value="TreeGrafter"/>
</dbReference>
<evidence type="ECO:0000259" key="1">
    <source>
        <dbReference type="PROSITE" id="PS50011"/>
    </source>
</evidence>
<dbReference type="SUPFAM" id="SSF56112">
    <property type="entry name" value="Protein kinase-like (PK-like)"/>
    <property type="match status" value="1"/>
</dbReference>
<evidence type="ECO:0000313" key="3">
    <source>
        <dbReference type="Proteomes" id="UP000504636"/>
    </source>
</evidence>
<gene>
    <name evidence="2 4" type="ORF">BDZ99DRAFT_183762</name>
</gene>
<dbReference type="SMART" id="SM00220">
    <property type="entry name" value="S_TKc"/>
    <property type="match status" value="1"/>
</dbReference>
<dbReference type="PROSITE" id="PS50011">
    <property type="entry name" value="PROTEIN_KINASE_DOM"/>
    <property type="match status" value="1"/>
</dbReference>
<name>A0A6A6Z239_9PEZI</name>
<dbReference type="InterPro" id="IPR008271">
    <property type="entry name" value="Ser/Thr_kinase_AS"/>
</dbReference>
<dbReference type="GO" id="GO:0005524">
    <property type="term" value="F:ATP binding"/>
    <property type="evidence" value="ECO:0007669"/>
    <property type="project" value="InterPro"/>
</dbReference>
<dbReference type="PANTHER" id="PTHR44167">
    <property type="entry name" value="OVARIAN-SPECIFIC SERINE/THREONINE-PROTEIN KINASE LOK-RELATED"/>
    <property type="match status" value="1"/>
</dbReference>
<sequence>MEWHRDLNDYREAINFSMEGRVYARKIIRTGHFRAAAQQRQIRSEINIIRRLRHPHIVRLIETYQAGLDFGIIMSPVADMDLGEFLARAEADVHFSNVTNVVQRLHKWMYCLASAVNYLHKEEIRHKDLKPANILIQGDKIFITDFGISKDLINDSTTGSIGFPSKRTPMYCAPEANIEGARRGRACRHVFARVYIS</sequence>
<dbReference type="OrthoDB" id="4062651at2759"/>
<dbReference type="GO" id="GO:0004674">
    <property type="term" value="F:protein serine/threonine kinase activity"/>
    <property type="evidence" value="ECO:0007669"/>
    <property type="project" value="TreeGrafter"/>
</dbReference>
<organism evidence="2">
    <name type="scientific">Mytilinidion resinicola</name>
    <dbReference type="NCBI Taxonomy" id="574789"/>
    <lineage>
        <taxon>Eukaryota</taxon>
        <taxon>Fungi</taxon>
        <taxon>Dikarya</taxon>
        <taxon>Ascomycota</taxon>
        <taxon>Pezizomycotina</taxon>
        <taxon>Dothideomycetes</taxon>
        <taxon>Pleosporomycetidae</taxon>
        <taxon>Mytilinidiales</taxon>
        <taxon>Mytilinidiaceae</taxon>
        <taxon>Mytilinidion</taxon>
    </lineage>
</organism>
<dbReference type="Gene3D" id="1.10.510.10">
    <property type="entry name" value="Transferase(Phosphotransferase) domain 1"/>
    <property type="match status" value="1"/>
</dbReference>
<dbReference type="AlphaFoldDB" id="A0A6A6Z239"/>
<proteinExistence type="predicted"/>
<protein>
    <submittedName>
        <fullName evidence="2 4">Kinase-like protein</fullName>
    </submittedName>
</protein>
<reference evidence="4" key="3">
    <citation type="submission" date="2025-04" db="UniProtKB">
        <authorList>
            <consortium name="RefSeq"/>
        </authorList>
    </citation>
    <scope>IDENTIFICATION</scope>
    <source>
        <strain evidence="4">CBS 304.34</strain>
    </source>
</reference>
<keyword evidence="2" id="KW-0808">Transferase</keyword>
<evidence type="ECO:0000313" key="4">
    <source>
        <dbReference type="RefSeq" id="XP_033581697.1"/>
    </source>
</evidence>
<feature type="domain" description="Protein kinase" evidence="1">
    <location>
        <begin position="1"/>
        <end position="197"/>
    </location>
</feature>
<dbReference type="Proteomes" id="UP000504636">
    <property type="component" value="Unplaced"/>
</dbReference>
<evidence type="ECO:0000313" key="2">
    <source>
        <dbReference type="EMBL" id="KAF2814733.1"/>
    </source>
</evidence>
<keyword evidence="2" id="KW-0418">Kinase</keyword>
<dbReference type="GeneID" id="54453966"/>
<dbReference type="RefSeq" id="XP_033581697.1">
    <property type="nucleotide sequence ID" value="XM_033713073.1"/>
</dbReference>
<reference evidence="2 4" key="1">
    <citation type="journal article" date="2020" name="Stud. Mycol.">
        <title>101 Dothideomycetes genomes: a test case for predicting lifestyles and emergence of pathogens.</title>
        <authorList>
            <person name="Haridas S."/>
            <person name="Albert R."/>
            <person name="Binder M."/>
            <person name="Bloem J."/>
            <person name="Labutti K."/>
            <person name="Salamov A."/>
            <person name="Andreopoulos B."/>
            <person name="Baker S."/>
            <person name="Barry K."/>
            <person name="Bills G."/>
            <person name="Bluhm B."/>
            <person name="Cannon C."/>
            <person name="Castanera R."/>
            <person name="Culley D."/>
            <person name="Daum C."/>
            <person name="Ezra D."/>
            <person name="Gonzalez J."/>
            <person name="Henrissat B."/>
            <person name="Kuo A."/>
            <person name="Liang C."/>
            <person name="Lipzen A."/>
            <person name="Lutzoni F."/>
            <person name="Magnuson J."/>
            <person name="Mondo S."/>
            <person name="Nolan M."/>
            <person name="Ohm R."/>
            <person name="Pangilinan J."/>
            <person name="Park H.-J."/>
            <person name="Ramirez L."/>
            <person name="Alfaro M."/>
            <person name="Sun H."/>
            <person name="Tritt A."/>
            <person name="Yoshinaga Y."/>
            <person name="Zwiers L.-H."/>
            <person name="Turgeon B."/>
            <person name="Goodwin S."/>
            <person name="Spatafora J."/>
            <person name="Crous P."/>
            <person name="Grigoriev I."/>
        </authorList>
    </citation>
    <scope>NUCLEOTIDE SEQUENCE</scope>
    <source>
        <strain evidence="2 4">CBS 304.34</strain>
    </source>
</reference>
<dbReference type="GO" id="GO:0044773">
    <property type="term" value="P:mitotic DNA damage checkpoint signaling"/>
    <property type="evidence" value="ECO:0007669"/>
    <property type="project" value="TreeGrafter"/>
</dbReference>
<reference evidence="4" key="2">
    <citation type="submission" date="2020-04" db="EMBL/GenBank/DDBJ databases">
        <authorList>
            <consortium name="NCBI Genome Project"/>
        </authorList>
    </citation>
    <scope>NUCLEOTIDE SEQUENCE</scope>
    <source>
        <strain evidence="4">CBS 304.34</strain>
    </source>
</reference>
<keyword evidence="3" id="KW-1185">Reference proteome</keyword>